<accession>A0A6M3XI29</accession>
<organism evidence="1">
    <name type="scientific">viral metagenome</name>
    <dbReference type="NCBI Taxonomy" id="1070528"/>
    <lineage>
        <taxon>unclassified sequences</taxon>
        <taxon>metagenomes</taxon>
        <taxon>organismal metagenomes</taxon>
    </lineage>
</organism>
<proteinExistence type="predicted"/>
<sequence length="49" mass="5792">MIETRIKVDDLNGKAIGTRLDDPDDWNGELTKDMLWDVYQELKKRVQND</sequence>
<protein>
    <submittedName>
        <fullName evidence="1">Uncharacterized protein</fullName>
    </submittedName>
</protein>
<dbReference type="AlphaFoldDB" id="A0A6M3XI29"/>
<dbReference type="EMBL" id="MT144685">
    <property type="protein sequence ID" value="QJH97402.1"/>
    <property type="molecule type" value="Genomic_DNA"/>
</dbReference>
<reference evidence="1" key="1">
    <citation type="submission" date="2020-03" db="EMBL/GenBank/DDBJ databases">
        <title>The deep terrestrial virosphere.</title>
        <authorList>
            <person name="Holmfeldt K."/>
            <person name="Nilsson E."/>
            <person name="Simone D."/>
            <person name="Lopez-Fernandez M."/>
            <person name="Wu X."/>
            <person name="de Brujin I."/>
            <person name="Lundin D."/>
            <person name="Andersson A."/>
            <person name="Bertilsson S."/>
            <person name="Dopson M."/>
        </authorList>
    </citation>
    <scope>NUCLEOTIDE SEQUENCE</scope>
    <source>
        <strain evidence="1">TM448B01005</strain>
    </source>
</reference>
<evidence type="ECO:0000313" key="1">
    <source>
        <dbReference type="EMBL" id="QJH97402.1"/>
    </source>
</evidence>
<gene>
    <name evidence="1" type="ORF">TM448B01005_0017</name>
</gene>
<name>A0A6M3XI29_9ZZZZ</name>